<name>A0ABS1J0P6_9FIRM</name>
<proteinExistence type="inferred from homology"/>
<dbReference type="PROSITE" id="PS00211">
    <property type="entry name" value="ABC_TRANSPORTER_1"/>
    <property type="match status" value="1"/>
</dbReference>
<comment type="similarity">
    <text evidence="1">Belongs to the ABC transporter superfamily.</text>
</comment>
<reference evidence="6 7" key="1">
    <citation type="submission" date="2021-01" db="EMBL/GenBank/DDBJ databases">
        <title>Isolation and description of Catonella massiliensis sp. nov., a novel Catonella species, isolated from a stable periodontitis subject.</title>
        <authorList>
            <person name="Antezack A."/>
            <person name="Boxberger M."/>
            <person name="La Scola B."/>
            <person name="Monnet-Corti V."/>
        </authorList>
    </citation>
    <scope>NUCLEOTIDE SEQUENCE [LARGE SCALE GENOMIC DNA]</scope>
    <source>
        <strain evidence="6 7">Marseille-Q4567</strain>
    </source>
</reference>
<keyword evidence="2" id="KW-0813">Transport</keyword>
<dbReference type="EMBL" id="JAEPRJ010000001">
    <property type="protein sequence ID" value="MBK5897699.1"/>
    <property type="molecule type" value="Genomic_DNA"/>
</dbReference>
<protein>
    <submittedName>
        <fullName evidence="6">ATP-binding cassette domain-containing protein</fullName>
    </submittedName>
</protein>
<dbReference type="PANTHER" id="PTHR43335:SF4">
    <property type="entry name" value="ABC TRANSPORTER, ATP-BINDING PROTEIN"/>
    <property type="match status" value="1"/>
</dbReference>
<dbReference type="Proteomes" id="UP000604730">
    <property type="component" value="Unassembled WGS sequence"/>
</dbReference>
<dbReference type="SUPFAM" id="SSF52540">
    <property type="entry name" value="P-loop containing nucleoside triphosphate hydrolases"/>
    <property type="match status" value="1"/>
</dbReference>
<keyword evidence="7" id="KW-1185">Reference proteome</keyword>
<evidence type="ECO:0000313" key="6">
    <source>
        <dbReference type="EMBL" id="MBK5897699.1"/>
    </source>
</evidence>
<dbReference type="Pfam" id="PF00005">
    <property type="entry name" value="ABC_tran"/>
    <property type="match status" value="1"/>
</dbReference>
<evidence type="ECO:0000259" key="5">
    <source>
        <dbReference type="PROSITE" id="PS50893"/>
    </source>
</evidence>
<dbReference type="InterPro" id="IPR027417">
    <property type="entry name" value="P-loop_NTPase"/>
</dbReference>
<dbReference type="InterPro" id="IPR003439">
    <property type="entry name" value="ABC_transporter-like_ATP-bd"/>
</dbReference>
<keyword evidence="4 6" id="KW-0067">ATP-binding</keyword>
<evidence type="ECO:0000256" key="1">
    <source>
        <dbReference type="ARBA" id="ARBA00005417"/>
    </source>
</evidence>
<dbReference type="GO" id="GO:0005524">
    <property type="term" value="F:ATP binding"/>
    <property type="evidence" value="ECO:0007669"/>
    <property type="project" value="UniProtKB-KW"/>
</dbReference>
<accession>A0ABS1J0P6</accession>
<evidence type="ECO:0000256" key="3">
    <source>
        <dbReference type="ARBA" id="ARBA00022741"/>
    </source>
</evidence>
<dbReference type="PANTHER" id="PTHR43335">
    <property type="entry name" value="ABC TRANSPORTER, ATP-BINDING PROTEIN"/>
    <property type="match status" value="1"/>
</dbReference>
<comment type="caution">
    <text evidence="6">The sequence shown here is derived from an EMBL/GenBank/DDBJ whole genome shotgun (WGS) entry which is preliminary data.</text>
</comment>
<evidence type="ECO:0000313" key="7">
    <source>
        <dbReference type="Proteomes" id="UP000604730"/>
    </source>
</evidence>
<dbReference type="SMART" id="SM00382">
    <property type="entry name" value="AAA"/>
    <property type="match status" value="1"/>
</dbReference>
<organism evidence="6 7">
    <name type="scientific">Catonella massiliensis</name>
    <dbReference type="NCBI Taxonomy" id="2799636"/>
    <lineage>
        <taxon>Bacteria</taxon>
        <taxon>Bacillati</taxon>
        <taxon>Bacillota</taxon>
        <taxon>Clostridia</taxon>
        <taxon>Lachnospirales</taxon>
        <taxon>Lachnospiraceae</taxon>
        <taxon>Catonella</taxon>
    </lineage>
</organism>
<evidence type="ECO:0000256" key="4">
    <source>
        <dbReference type="ARBA" id="ARBA00022840"/>
    </source>
</evidence>
<dbReference type="InterPro" id="IPR003593">
    <property type="entry name" value="AAA+_ATPase"/>
</dbReference>
<sequence>MYVEIEALTKIIDKNKVLDDVSLEMDKGKIYGIKGKNGSGKTMLLRAVCGLIKPTEGLVRVSGKQIGKDVTFPDSVGVLIENPGFIPSLSGYDNLKMLADIKGLIGKEEIEAAMEKVGLEKACFKKKYKTYSLGMKQKLGIAAAIMESPELILLDEPTNALDEESVRKLLDILKEEKERGACIILASHDMEELTLLSDIIFILEEGRVRKAE</sequence>
<dbReference type="PROSITE" id="PS50893">
    <property type="entry name" value="ABC_TRANSPORTER_2"/>
    <property type="match status" value="1"/>
</dbReference>
<evidence type="ECO:0000256" key="2">
    <source>
        <dbReference type="ARBA" id="ARBA00022448"/>
    </source>
</evidence>
<keyword evidence="3" id="KW-0547">Nucleotide-binding</keyword>
<dbReference type="RefSeq" id="WP_208429166.1">
    <property type="nucleotide sequence ID" value="NZ_JAEPRJ010000001.1"/>
</dbReference>
<dbReference type="Gene3D" id="3.40.50.300">
    <property type="entry name" value="P-loop containing nucleotide triphosphate hydrolases"/>
    <property type="match status" value="1"/>
</dbReference>
<feature type="domain" description="ABC transporter" evidence="5">
    <location>
        <begin position="3"/>
        <end position="211"/>
    </location>
</feature>
<gene>
    <name evidence="6" type="ORF">JJN12_07910</name>
</gene>
<dbReference type="InterPro" id="IPR017871">
    <property type="entry name" value="ABC_transporter-like_CS"/>
</dbReference>